<dbReference type="PRINTS" id="PR00508">
    <property type="entry name" value="S21N4MTFRASE"/>
</dbReference>
<dbReference type="InterPro" id="IPR001091">
    <property type="entry name" value="RM_Methyltransferase"/>
</dbReference>
<dbReference type="InterPro" id="IPR029063">
    <property type="entry name" value="SAM-dependent_MTases_sf"/>
</dbReference>
<feature type="domain" description="DNA methylase N-4/N-6" evidence="4">
    <location>
        <begin position="290"/>
        <end position="367"/>
    </location>
</feature>
<reference evidence="5 6" key="1">
    <citation type="submission" date="2021-12" db="EMBL/GenBank/DDBJ databases">
        <title>Discovery of the Pendulisporaceae a myxobacterial family with distinct sporulation behavior and unique specialized metabolism.</title>
        <authorList>
            <person name="Garcia R."/>
            <person name="Popoff A."/>
            <person name="Bader C.D."/>
            <person name="Loehr J."/>
            <person name="Walesch S."/>
            <person name="Walt C."/>
            <person name="Boldt J."/>
            <person name="Bunk B."/>
            <person name="Haeckl F.J.F.P.J."/>
            <person name="Gunesch A.P."/>
            <person name="Birkelbach J."/>
            <person name="Nuebel U."/>
            <person name="Pietschmann T."/>
            <person name="Bach T."/>
            <person name="Mueller R."/>
        </authorList>
    </citation>
    <scope>NUCLEOTIDE SEQUENCE [LARGE SCALE GENOMIC DNA]</scope>
    <source>
        <strain evidence="5 6">MSr11954</strain>
    </source>
</reference>
<keyword evidence="6" id="KW-1185">Reference proteome</keyword>
<feature type="domain" description="DNA methylase N-4/N-6" evidence="4">
    <location>
        <begin position="39"/>
        <end position="148"/>
    </location>
</feature>
<comment type="similarity">
    <text evidence="3">Belongs to the N(4)/N(6)-methyltransferase family.</text>
</comment>
<evidence type="ECO:0000259" key="4">
    <source>
        <dbReference type="Pfam" id="PF01555"/>
    </source>
</evidence>
<dbReference type="Pfam" id="PF01555">
    <property type="entry name" value="N6_N4_Mtase"/>
    <property type="match status" value="2"/>
</dbReference>
<gene>
    <name evidence="5" type="ORF">LZC94_40695</name>
</gene>
<protein>
    <recommendedName>
        <fullName evidence="3">Methyltransferase</fullName>
        <ecNumber evidence="3">2.1.1.-</ecNumber>
    </recommendedName>
</protein>
<organism evidence="5 6">
    <name type="scientific">Pendulispora albinea</name>
    <dbReference type="NCBI Taxonomy" id="2741071"/>
    <lineage>
        <taxon>Bacteria</taxon>
        <taxon>Pseudomonadati</taxon>
        <taxon>Myxococcota</taxon>
        <taxon>Myxococcia</taxon>
        <taxon>Myxococcales</taxon>
        <taxon>Sorangiineae</taxon>
        <taxon>Pendulisporaceae</taxon>
        <taxon>Pendulispora</taxon>
    </lineage>
</organism>
<sequence length="404" mass="45667">MKLRRVRAYGEESPNMLIRGDNLDALDRLGRAGFAGRFRCIYLDPPFNSGRVFREYHDAWDPEAWKAMMAPRLRALHPLLTEDGAIFAEIDDTQLGCLLLLMDDVFGPQNRIAIVTVVRSATTGHKAINRGPMNVTDYLLLYAKERRRFRPAPLVRRRQGRDPAYNLYLANAEQDPSAWQFLPLKTVVAKRLDYTSRAEAVRALGAEGFERAIERFSLENAARVVRFAQPRYEAVSLAARALIDRSRAAPDRVFWLDRGQRHKPMILRGGNRLLFLADKVREDEAGERYLAEPLTNVWNDIPFQGIAREGGVVFARNKKPERLLERVLASSTEPGDWVLDPFLGSGTTAAVAHKMGRNYVGIERSETLDQLCIPRLERVVDGTDTTGITRVQSWRGGGGFGIYD</sequence>
<dbReference type="EMBL" id="CP089984">
    <property type="protein sequence ID" value="WXB14138.1"/>
    <property type="molecule type" value="Genomic_DNA"/>
</dbReference>
<accession>A0ABZ2LT98</accession>
<dbReference type="InterPro" id="IPR002941">
    <property type="entry name" value="DNA_methylase_N4/N6"/>
</dbReference>
<evidence type="ECO:0000256" key="3">
    <source>
        <dbReference type="RuleBase" id="RU362026"/>
    </source>
</evidence>
<name>A0ABZ2LT98_9BACT</name>
<dbReference type="EC" id="2.1.1.-" evidence="3"/>
<dbReference type="RefSeq" id="WP_394823755.1">
    <property type="nucleotide sequence ID" value="NZ_CP089984.1"/>
</dbReference>
<keyword evidence="1" id="KW-0489">Methyltransferase</keyword>
<dbReference type="Proteomes" id="UP001370348">
    <property type="component" value="Chromosome"/>
</dbReference>
<dbReference type="SUPFAM" id="SSF53335">
    <property type="entry name" value="S-adenosyl-L-methionine-dependent methyltransferases"/>
    <property type="match status" value="1"/>
</dbReference>
<proteinExistence type="inferred from homology"/>
<evidence type="ECO:0000313" key="5">
    <source>
        <dbReference type="EMBL" id="WXB14138.1"/>
    </source>
</evidence>
<evidence type="ECO:0000256" key="1">
    <source>
        <dbReference type="ARBA" id="ARBA00022603"/>
    </source>
</evidence>
<dbReference type="Gene3D" id="3.40.50.150">
    <property type="entry name" value="Vaccinia Virus protein VP39"/>
    <property type="match status" value="1"/>
</dbReference>
<evidence type="ECO:0000313" key="6">
    <source>
        <dbReference type="Proteomes" id="UP001370348"/>
    </source>
</evidence>
<keyword evidence="2" id="KW-0808">Transferase</keyword>
<evidence type="ECO:0000256" key="2">
    <source>
        <dbReference type="ARBA" id="ARBA00022679"/>
    </source>
</evidence>